<proteinExistence type="predicted"/>
<evidence type="ECO:0000313" key="1">
    <source>
        <dbReference type="EMBL" id="KAH7860170.1"/>
    </source>
</evidence>
<name>A0ACB7Z2N8_9ERIC</name>
<organism evidence="1 2">
    <name type="scientific">Vaccinium darrowii</name>
    <dbReference type="NCBI Taxonomy" id="229202"/>
    <lineage>
        <taxon>Eukaryota</taxon>
        <taxon>Viridiplantae</taxon>
        <taxon>Streptophyta</taxon>
        <taxon>Embryophyta</taxon>
        <taxon>Tracheophyta</taxon>
        <taxon>Spermatophyta</taxon>
        <taxon>Magnoliopsida</taxon>
        <taxon>eudicotyledons</taxon>
        <taxon>Gunneridae</taxon>
        <taxon>Pentapetalae</taxon>
        <taxon>asterids</taxon>
        <taxon>Ericales</taxon>
        <taxon>Ericaceae</taxon>
        <taxon>Vaccinioideae</taxon>
        <taxon>Vaccinieae</taxon>
        <taxon>Vaccinium</taxon>
    </lineage>
</organism>
<comment type="caution">
    <text evidence="1">The sequence shown here is derived from an EMBL/GenBank/DDBJ whole genome shotgun (WGS) entry which is preliminary data.</text>
</comment>
<protein>
    <submittedName>
        <fullName evidence="1">Uncharacterized protein</fullName>
    </submittedName>
</protein>
<keyword evidence="2" id="KW-1185">Reference proteome</keyword>
<dbReference type="Proteomes" id="UP000828048">
    <property type="component" value="Chromosome 4"/>
</dbReference>
<dbReference type="EMBL" id="CM037154">
    <property type="protein sequence ID" value="KAH7860170.1"/>
    <property type="molecule type" value="Genomic_DNA"/>
</dbReference>
<evidence type="ECO:0000313" key="2">
    <source>
        <dbReference type="Proteomes" id="UP000828048"/>
    </source>
</evidence>
<reference evidence="1 2" key="1">
    <citation type="journal article" date="2021" name="Hortic Res">
        <title>High-quality reference genome and annotation aids understanding of berry development for evergreen blueberry (Vaccinium darrowii).</title>
        <authorList>
            <person name="Yu J."/>
            <person name="Hulse-Kemp A.M."/>
            <person name="Babiker E."/>
            <person name="Staton M."/>
        </authorList>
    </citation>
    <scope>NUCLEOTIDE SEQUENCE [LARGE SCALE GENOMIC DNA]</scope>
    <source>
        <strain evidence="2">cv. NJ 8807/NJ 8810</strain>
        <tissue evidence="1">Young leaf</tissue>
    </source>
</reference>
<accession>A0ACB7Z2N8</accession>
<sequence>MQNLHKYFSLSRFGSKNLYSESNNTPFLCLFSSVSSLVQNQPSSFSNFLIETLAFSEPQAISISNLFPPTKTLQKPHSVVQFLRQLGFSNTQVRSSIRIKPHMLFSNIDRTLKPKLQFFQELGLTGPDLCKFISTHPVFLFYSLERTLIPCVDIIKKTLVNDKNNQDLICVLQRSHGFSNKSVLRLKCNIAFLESCGIVGSQLSMLLKRRPSLMFSREQSLKNIVLRVSDMGFLIGSRMLVHAVDMVSCTSVETFNWKIELFRTFGFSADECMEMFRRAPSLLAISEGKLKLGMEFFLNEVKFERSKLVRRPICLLFSMEERIIPRYKVLQVVKCKKLLKQEPSLATALGFSEEKFLEKFISRFRDDAEELLVAYKGKTLDS</sequence>
<gene>
    <name evidence="1" type="ORF">Vadar_010152</name>
</gene>